<feature type="region of interest" description="Disordered" evidence="1">
    <location>
        <begin position="305"/>
        <end position="327"/>
    </location>
</feature>
<keyword evidence="3" id="KW-1185">Reference proteome</keyword>
<dbReference type="SUPFAM" id="SSF160443">
    <property type="entry name" value="SMR domain-like"/>
    <property type="match status" value="1"/>
</dbReference>
<sequence>MSALLSLLLAEDVDRPETFYSRLVNFWAEEYRAGMFERYPLKRIDSVCRAMLIHLFDRSDFDHAKVWYLSRVTLATRAEFPRSSQSPELMLKMIDDPKDGPKMFKMLLKTLARHDKVYKMKIVKHFLCGNHSGNLEDRPISIRLVYGDSDVLEDSIWINPSITIKTLIRLIESRLQIPRRPISYRIELSSSQRSFAVNAHGGRLDRLGVNNDHTVHIIPEYPSIASKSAKRKKSKKKKNKQTQSTNDKKASISQTKRNSAKPTVVADYVTTEDRHRLEHSNSLTLIFQEAAILFQERRQRLNDLALKKSSPKQKSPIKSKPSSTSTEPVGCCSLEYESKAGKTFFPVLIGHEECLYKSSKAAKHAHIKPRSLDLHGCTRDEALFKLSSNLPDWLDAAMKEHTYTLPVNIITGGGSQIVADAVYCWILENRNVANRF</sequence>
<gene>
    <name evidence="2" type="ORF">ACHAWO_001802</name>
</gene>
<comment type="caution">
    <text evidence="2">The sequence shown here is derived from an EMBL/GenBank/DDBJ whole genome shotgun (WGS) entry which is preliminary data.</text>
</comment>
<feature type="compositionally biased region" description="Basic residues" evidence="1">
    <location>
        <begin position="228"/>
        <end position="240"/>
    </location>
</feature>
<dbReference type="EMBL" id="JALLPJ020001356">
    <property type="protein sequence ID" value="KAL3767906.1"/>
    <property type="molecule type" value="Genomic_DNA"/>
</dbReference>
<accession>A0ABD3MYK6</accession>
<evidence type="ECO:0000313" key="2">
    <source>
        <dbReference type="EMBL" id="KAL3767906.1"/>
    </source>
</evidence>
<dbReference type="InterPro" id="IPR036063">
    <property type="entry name" value="Smr_dom_sf"/>
</dbReference>
<dbReference type="AlphaFoldDB" id="A0ABD3MYK6"/>
<proteinExistence type="predicted"/>
<protein>
    <recommendedName>
        <fullName evidence="4">Ubiquitin-like domain-containing protein</fullName>
    </recommendedName>
</protein>
<reference evidence="2 3" key="1">
    <citation type="submission" date="2024-10" db="EMBL/GenBank/DDBJ databases">
        <title>Updated reference genomes for cyclostephanoid diatoms.</title>
        <authorList>
            <person name="Roberts W.R."/>
            <person name="Alverson A.J."/>
        </authorList>
    </citation>
    <scope>NUCLEOTIDE SEQUENCE [LARGE SCALE GENOMIC DNA]</scope>
    <source>
        <strain evidence="2 3">AJA010-31</strain>
    </source>
</reference>
<organism evidence="2 3">
    <name type="scientific">Cyclotella atomus</name>
    <dbReference type="NCBI Taxonomy" id="382360"/>
    <lineage>
        <taxon>Eukaryota</taxon>
        <taxon>Sar</taxon>
        <taxon>Stramenopiles</taxon>
        <taxon>Ochrophyta</taxon>
        <taxon>Bacillariophyta</taxon>
        <taxon>Coscinodiscophyceae</taxon>
        <taxon>Thalassiosirophycidae</taxon>
        <taxon>Stephanodiscales</taxon>
        <taxon>Stephanodiscaceae</taxon>
        <taxon>Cyclotella</taxon>
    </lineage>
</organism>
<feature type="region of interest" description="Disordered" evidence="1">
    <location>
        <begin position="220"/>
        <end position="263"/>
    </location>
</feature>
<name>A0ABD3MYK6_9STRA</name>
<feature type="compositionally biased region" description="Polar residues" evidence="1">
    <location>
        <begin position="251"/>
        <end position="261"/>
    </location>
</feature>
<evidence type="ECO:0008006" key="4">
    <source>
        <dbReference type="Google" id="ProtNLM"/>
    </source>
</evidence>
<evidence type="ECO:0000256" key="1">
    <source>
        <dbReference type="SAM" id="MobiDB-lite"/>
    </source>
</evidence>
<evidence type="ECO:0000313" key="3">
    <source>
        <dbReference type="Proteomes" id="UP001530400"/>
    </source>
</evidence>
<dbReference type="Proteomes" id="UP001530400">
    <property type="component" value="Unassembled WGS sequence"/>
</dbReference>